<dbReference type="InterPro" id="IPR049945">
    <property type="entry name" value="AAA_22"/>
</dbReference>
<evidence type="ECO:0000259" key="3">
    <source>
        <dbReference type="PROSITE" id="PS51755"/>
    </source>
</evidence>
<comment type="caution">
    <text evidence="4">The sequence shown here is derived from an EMBL/GenBank/DDBJ whole genome shotgun (WGS) entry which is preliminary data.</text>
</comment>
<name>A0A4V2SH99_RUBGE</name>
<dbReference type="InterPro" id="IPR016032">
    <property type="entry name" value="Sig_transdc_resp-reg_C-effctor"/>
</dbReference>
<dbReference type="InterPro" id="IPR001867">
    <property type="entry name" value="OmpR/PhoB-type_DNA-bd"/>
</dbReference>
<reference evidence="4 5" key="1">
    <citation type="submission" date="2019-03" db="EMBL/GenBank/DDBJ databases">
        <title>Genomic Encyclopedia of Type Strains, Phase IV (KMG-IV): sequencing the most valuable type-strain genomes for metagenomic binning, comparative biology and taxonomic classification.</title>
        <authorList>
            <person name="Goeker M."/>
        </authorList>
    </citation>
    <scope>NUCLEOTIDE SEQUENCE [LARGE SCALE GENOMIC DNA]</scope>
    <source>
        <strain evidence="4 5">DSM 1709</strain>
    </source>
</reference>
<evidence type="ECO:0000313" key="5">
    <source>
        <dbReference type="Proteomes" id="UP000295106"/>
    </source>
</evidence>
<evidence type="ECO:0000256" key="1">
    <source>
        <dbReference type="ARBA" id="ARBA00023125"/>
    </source>
</evidence>
<dbReference type="GO" id="GO:0016887">
    <property type="term" value="F:ATP hydrolysis activity"/>
    <property type="evidence" value="ECO:0007669"/>
    <property type="project" value="InterPro"/>
</dbReference>
<dbReference type="PANTHER" id="PTHR47691:SF3">
    <property type="entry name" value="HTH-TYPE TRANSCRIPTIONAL REGULATOR RV0890C-RELATED"/>
    <property type="match status" value="1"/>
</dbReference>
<dbReference type="InterPro" id="IPR027417">
    <property type="entry name" value="P-loop_NTPase"/>
</dbReference>
<evidence type="ECO:0000256" key="2">
    <source>
        <dbReference type="PROSITE-ProRule" id="PRU01091"/>
    </source>
</evidence>
<dbReference type="Proteomes" id="UP000295106">
    <property type="component" value="Unassembled WGS sequence"/>
</dbReference>
<dbReference type="EMBL" id="SLXD01000002">
    <property type="protein sequence ID" value="TCP04298.1"/>
    <property type="molecule type" value="Genomic_DNA"/>
</dbReference>
<dbReference type="AlphaFoldDB" id="A0A4V2SH99"/>
<organism evidence="4 5">
    <name type="scientific">Rubrivivax gelatinosus</name>
    <name type="common">Rhodocyclus gelatinosus</name>
    <name type="synonym">Rhodopseudomonas gelatinosa</name>
    <dbReference type="NCBI Taxonomy" id="28068"/>
    <lineage>
        <taxon>Bacteria</taxon>
        <taxon>Pseudomonadati</taxon>
        <taxon>Pseudomonadota</taxon>
        <taxon>Betaproteobacteria</taxon>
        <taxon>Burkholderiales</taxon>
        <taxon>Sphaerotilaceae</taxon>
        <taxon>Rubrivivax</taxon>
    </lineage>
</organism>
<dbReference type="Pfam" id="PF13401">
    <property type="entry name" value="AAA_22"/>
    <property type="match status" value="1"/>
</dbReference>
<feature type="domain" description="OmpR/PhoB-type" evidence="3">
    <location>
        <begin position="2"/>
        <end position="95"/>
    </location>
</feature>
<dbReference type="PRINTS" id="PR00364">
    <property type="entry name" value="DISEASERSIST"/>
</dbReference>
<proteinExistence type="predicted"/>
<sequence length="832" mass="89152">MSPRARVAHCTIDFESRRLLLDGEPARLGPRSFDLLVTLLEGRSRVISRAELIERVWPGPAVEDHALSAQVSLLRKLLGPGSISTVAGRGYQLVCEVEELVDEPDGLAPSSRVMELPAGPAGFVGRVDEQQALTALLQQARLVCVCGPGGVGKTALALRVAQERRRAGQAVLWVEVGVGCSVDEIAASIADRLGVPQTRHVGPLPAVLAALRQRPALLVLDGAEACSAAVYTIVDQLAGAAALHVLVVSQTALHHPQECVMALAGLALPAEQAARQALVSGDAMRLFLARAGLGDGRDLDFLQLELAARVCRQVGGSALAIRLLASRLRRLGGDGLPGLLHLKDTSQPASRQTLLATLQWSYRLLPPLGQLLLRRLAWCVRGFSFELALAIGRQEVVEEAVHGALDALIDCGLVAVDAGEPLRFRLPEPIRQFVLLQEPLPAHAAEVHARALLAVYADADEARLRCTERAWRRRYEPDLDNLLAALRWASVHDAALAYELLGATPMLFSLLYRQQEFLAFAQRTEALVPAARLAPAALARHKLALARVQTTPWPARAVAPAQEALALLRELGDPRAAFVAQVLLASIVDGAPQRLAEAQAMLPEIVAAAQQGFPPLLARYRFQAEALVYSFLGRTADALVACRCCAALAREAGWDFYARSDLSNLAYLHLEVGDTAEAIRIGEELAALHRGAIGSQACFALGNHAHALLRGGRLAEARAALETYVEVARASDWASFEVLSAQFALFAAREGRLHAAAFLLGYADRCVERGARRFSAYTRSYGEAAECVRQGLAGEVAAHCRRAGGEADQHQVVVATLDAGDYAPLTLVDDAG</sequence>
<dbReference type="GO" id="GO:0000160">
    <property type="term" value="P:phosphorelay signal transduction system"/>
    <property type="evidence" value="ECO:0007669"/>
    <property type="project" value="InterPro"/>
</dbReference>
<evidence type="ECO:0000313" key="4">
    <source>
        <dbReference type="EMBL" id="TCP04298.1"/>
    </source>
</evidence>
<dbReference type="SMART" id="SM00862">
    <property type="entry name" value="Trans_reg_C"/>
    <property type="match status" value="1"/>
</dbReference>
<dbReference type="PROSITE" id="PS51755">
    <property type="entry name" value="OMPR_PHOB"/>
    <property type="match status" value="1"/>
</dbReference>
<dbReference type="PANTHER" id="PTHR47691">
    <property type="entry name" value="REGULATOR-RELATED"/>
    <property type="match status" value="1"/>
</dbReference>
<dbReference type="Pfam" id="PF00486">
    <property type="entry name" value="Trans_reg_C"/>
    <property type="match status" value="1"/>
</dbReference>
<dbReference type="GeneID" id="99685162"/>
<dbReference type="Gene3D" id="3.40.50.300">
    <property type="entry name" value="P-loop containing nucleotide triphosphate hydrolases"/>
    <property type="match status" value="1"/>
</dbReference>
<dbReference type="InterPro" id="IPR036388">
    <property type="entry name" value="WH-like_DNA-bd_sf"/>
</dbReference>
<dbReference type="CDD" id="cd00383">
    <property type="entry name" value="trans_reg_C"/>
    <property type="match status" value="1"/>
</dbReference>
<dbReference type="SUPFAM" id="SSF48452">
    <property type="entry name" value="TPR-like"/>
    <property type="match status" value="1"/>
</dbReference>
<dbReference type="GO" id="GO:0003677">
    <property type="term" value="F:DNA binding"/>
    <property type="evidence" value="ECO:0007669"/>
    <property type="project" value="UniProtKB-UniRule"/>
</dbReference>
<dbReference type="GO" id="GO:0006355">
    <property type="term" value="P:regulation of DNA-templated transcription"/>
    <property type="evidence" value="ECO:0007669"/>
    <property type="project" value="InterPro"/>
</dbReference>
<dbReference type="SUPFAM" id="SSF52540">
    <property type="entry name" value="P-loop containing nucleoside triphosphate hydrolases"/>
    <property type="match status" value="1"/>
</dbReference>
<accession>A0A4V2SH99</accession>
<dbReference type="InterPro" id="IPR011990">
    <property type="entry name" value="TPR-like_helical_dom_sf"/>
</dbReference>
<dbReference type="Gene3D" id="1.10.10.10">
    <property type="entry name" value="Winged helix-like DNA-binding domain superfamily/Winged helix DNA-binding domain"/>
    <property type="match status" value="1"/>
</dbReference>
<protein>
    <submittedName>
        <fullName evidence="4">DNA-binding winged helix-turn-helix (WHTH) protein</fullName>
    </submittedName>
</protein>
<dbReference type="SUPFAM" id="SSF46894">
    <property type="entry name" value="C-terminal effector domain of the bipartite response regulators"/>
    <property type="match status" value="1"/>
</dbReference>
<dbReference type="RefSeq" id="WP_165908385.1">
    <property type="nucleotide sequence ID" value="NZ_CP181386.1"/>
</dbReference>
<gene>
    <name evidence="4" type="ORF">EV684_10248</name>
</gene>
<keyword evidence="1 2" id="KW-0238">DNA-binding</keyword>
<feature type="DNA-binding region" description="OmpR/PhoB-type" evidence="2">
    <location>
        <begin position="2"/>
        <end position="95"/>
    </location>
</feature>